<accession>A0ABW2SVR6</accession>
<feature type="compositionally biased region" description="Pro residues" evidence="1">
    <location>
        <begin position="1018"/>
        <end position="1029"/>
    </location>
</feature>
<feature type="compositionally biased region" description="Low complexity" evidence="1">
    <location>
        <begin position="88"/>
        <end position="107"/>
    </location>
</feature>
<reference evidence="4" key="1">
    <citation type="journal article" date="2019" name="Int. J. Syst. Evol. Microbiol.">
        <title>The Global Catalogue of Microorganisms (GCM) 10K type strain sequencing project: providing services to taxonomists for standard genome sequencing and annotation.</title>
        <authorList>
            <consortium name="The Broad Institute Genomics Platform"/>
            <consortium name="The Broad Institute Genome Sequencing Center for Infectious Disease"/>
            <person name="Wu L."/>
            <person name="Ma J."/>
        </authorList>
    </citation>
    <scope>NUCLEOTIDE SEQUENCE [LARGE SCALE GENOMIC DNA]</scope>
    <source>
        <strain evidence="4">JCM 10083</strain>
    </source>
</reference>
<feature type="region of interest" description="Disordered" evidence="1">
    <location>
        <begin position="1017"/>
        <end position="1037"/>
    </location>
</feature>
<protein>
    <recommendedName>
        <fullName evidence="5">Sugar-binding protein</fullName>
    </recommendedName>
</protein>
<feature type="region of interest" description="Disordered" evidence="1">
    <location>
        <begin position="88"/>
        <end position="110"/>
    </location>
</feature>
<evidence type="ECO:0008006" key="5">
    <source>
        <dbReference type="Google" id="ProtNLM"/>
    </source>
</evidence>
<feature type="chain" id="PRO_5046400387" description="Sugar-binding protein" evidence="2">
    <location>
        <begin position="33"/>
        <end position="1037"/>
    </location>
</feature>
<sequence length="1037" mass="111578">MLGSRRGWTRIAGVLAVVLPATLIGPNSAAQAADDPPAWHKAQEQHPVPGHAVKARGPLTDPGVAFDLKDAPAVTWPRPSTAMVGLPAAGTPPAATGQAAPSATPGGDAAGTRAGDLPVWLAPATPAAKDKDSARIAAVPTPPAVQVRALDARTADRSRITGLGIQLTPQTPPAGTARMTVEVDYSGFRYAYGGDWASRLRLVQLPACAATTPDLPQCQTREPLPTRNNVTTGRLSADVGFTTATTMTLAAEAAPSGAAGSYEATSLSPSATWSASAQSGAFSWSYPLRLPPPPGGPAPNVGFVYSSGSIDGRTVATNNQASWIGEGFDYWPGFVERRYKACSDDGVTPKRNDQCWGNHNATLSINGQATELILDDATGTWQPKNDDGSKVERLTGADNGDNDGEYWRVTTADGTQYHFGRNRLPGWAGGKAETDSAWTVPVFGDDDGEPCHQNSFSDSWCRQAWRWNLDYVVDPHGTVSTFWYGKESNYYRRDVTLLTDGVPNGAPTSYDRGGYLKRIDYGQRSNAVFSSSAPARVVFDAKERCVPTSSFDCAADKFTKANAKYWPDVPYDQNCDSGDKCLDRYSPTFWTRKRLAAVTTQVLSGGTYKDVDTWTLDQQLRAPGDGTAAALWLAGIRHTGKVGGTASLPPVRFAGVQRPNRVDALEGRPPLTKWRVSAIDNETGGALSITYSGEDCTAGSTPGLDSNTRRCYPQYWAPEGATSPKLDWFHKYVVTQVQQIDRTGGAPDVLETYDYLGGGAWHHDDDDGLTKEKYKTWSQWRGYGRVRVLRGAPGEQRSKAEFTYFRGMDGDELSGGGTRDVKVTDSTGTAVDDADPLQGRVREEIRYDGPSGAALAGVISTYWTRQTAKRVRSWATTTAHMVRPDKERNRTALTSGGWRYTMTDTDYNADGLPTQVNDLGDEATADDDQCVRTTYARDATRWMLSYTIRVETVAKACTATPDRPADVLSDVREYYDGKAFGAAPSTGDVTRTEKIGSWNSGPQYVTISSATFDAYGRPPSPTPWAPPGPTTTTCAAA</sequence>
<organism evidence="3 4">
    <name type="scientific">Streptosporangium amethystogenes subsp. fukuiense</name>
    <dbReference type="NCBI Taxonomy" id="698418"/>
    <lineage>
        <taxon>Bacteria</taxon>
        <taxon>Bacillati</taxon>
        <taxon>Actinomycetota</taxon>
        <taxon>Actinomycetes</taxon>
        <taxon>Streptosporangiales</taxon>
        <taxon>Streptosporangiaceae</taxon>
        <taxon>Streptosporangium</taxon>
    </lineage>
</organism>
<evidence type="ECO:0000256" key="1">
    <source>
        <dbReference type="SAM" id="MobiDB-lite"/>
    </source>
</evidence>
<evidence type="ECO:0000313" key="3">
    <source>
        <dbReference type="EMBL" id="MFC7600183.1"/>
    </source>
</evidence>
<dbReference type="EMBL" id="JBHTEE010000001">
    <property type="protein sequence ID" value="MFC7600183.1"/>
    <property type="molecule type" value="Genomic_DNA"/>
</dbReference>
<name>A0ABW2SVR6_9ACTN</name>
<dbReference type="RefSeq" id="WP_343971245.1">
    <property type="nucleotide sequence ID" value="NZ_BAAAGK010000088.1"/>
</dbReference>
<feature type="signal peptide" evidence="2">
    <location>
        <begin position="1"/>
        <end position="32"/>
    </location>
</feature>
<keyword evidence="2" id="KW-0732">Signal</keyword>
<evidence type="ECO:0000313" key="4">
    <source>
        <dbReference type="Proteomes" id="UP001596514"/>
    </source>
</evidence>
<gene>
    <name evidence="3" type="ORF">ACFQVD_08700</name>
</gene>
<evidence type="ECO:0000256" key="2">
    <source>
        <dbReference type="SAM" id="SignalP"/>
    </source>
</evidence>
<proteinExistence type="predicted"/>
<keyword evidence="4" id="KW-1185">Reference proteome</keyword>
<dbReference type="Proteomes" id="UP001596514">
    <property type="component" value="Unassembled WGS sequence"/>
</dbReference>
<comment type="caution">
    <text evidence="3">The sequence shown here is derived from an EMBL/GenBank/DDBJ whole genome shotgun (WGS) entry which is preliminary data.</text>
</comment>